<accession>A0AAV5HW35</accession>
<evidence type="ECO:0000313" key="1">
    <source>
        <dbReference type="EMBL" id="GKU90950.1"/>
    </source>
</evidence>
<keyword evidence="2" id="KW-1185">Reference proteome</keyword>
<comment type="caution">
    <text evidence="1">The sequence shown here is derived from an EMBL/GenBank/DDBJ whole genome shotgun (WGS) entry which is preliminary data.</text>
</comment>
<organism evidence="1 2">
    <name type="scientific">Rubroshorea leprosula</name>
    <dbReference type="NCBI Taxonomy" id="152421"/>
    <lineage>
        <taxon>Eukaryota</taxon>
        <taxon>Viridiplantae</taxon>
        <taxon>Streptophyta</taxon>
        <taxon>Embryophyta</taxon>
        <taxon>Tracheophyta</taxon>
        <taxon>Spermatophyta</taxon>
        <taxon>Magnoliopsida</taxon>
        <taxon>eudicotyledons</taxon>
        <taxon>Gunneridae</taxon>
        <taxon>Pentapetalae</taxon>
        <taxon>rosids</taxon>
        <taxon>malvids</taxon>
        <taxon>Malvales</taxon>
        <taxon>Dipterocarpaceae</taxon>
        <taxon>Rubroshorea</taxon>
    </lineage>
</organism>
<dbReference type="Proteomes" id="UP001054252">
    <property type="component" value="Unassembled WGS sequence"/>
</dbReference>
<proteinExistence type="predicted"/>
<protein>
    <recommendedName>
        <fullName evidence="3">Secreted protein</fullName>
    </recommendedName>
</protein>
<evidence type="ECO:0000313" key="2">
    <source>
        <dbReference type="Proteomes" id="UP001054252"/>
    </source>
</evidence>
<evidence type="ECO:0008006" key="3">
    <source>
        <dbReference type="Google" id="ProtNLM"/>
    </source>
</evidence>
<dbReference type="EMBL" id="BPVZ01000004">
    <property type="protein sequence ID" value="GKU90950.1"/>
    <property type="molecule type" value="Genomic_DNA"/>
</dbReference>
<reference evidence="1 2" key="1">
    <citation type="journal article" date="2021" name="Commun. Biol.">
        <title>The genome of Shorea leprosula (Dipterocarpaceae) highlights the ecological relevance of drought in aseasonal tropical rainforests.</title>
        <authorList>
            <person name="Ng K.K.S."/>
            <person name="Kobayashi M.J."/>
            <person name="Fawcett J.A."/>
            <person name="Hatakeyama M."/>
            <person name="Paape T."/>
            <person name="Ng C.H."/>
            <person name="Ang C.C."/>
            <person name="Tnah L.H."/>
            <person name="Lee C.T."/>
            <person name="Nishiyama T."/>
            <person name="Sese J."/>
            <person name="O'Brien M.J."/>
            <person name="Copetti D."/>
            <person name="Mohd Noor M.I."/>
            <person name="Ong R.C."/>
            <person name="Putra M."/>
            <person name="Sireger I.Z."/>
            <person name="Indrioko S."/>
            <person name="Kosugi Y."/>
            <person name="Izuno A."/>
            <person name="Isagi Y."/>
            <person name="Lee S.L."/>
            <person name="Shimizu K.K."/>
        </authorList>
    </citation>
    <scope>NUCLEOTIDE SEQUENCE [LARGE SCALE GENOMIC DNA]</scope>
    <source>
        <strain evidence="1">214</strain>
    </source>
</reference>
<dbReference type="AlphaFoldDB" id="A0AAV5HW35"/>
<gene>
    <name evidence="1" type="ORF">SLEP1_g4888</name>
</gene>
<name>A0AAV5HW35_9ROSI</name>
<sequence>MVSKLILLSKFRALCTCETRLTSVRRLLRPWIWVLGRDTFTALLKTLLNLMTPFRRACWLPPCFLYNSFSPHHFGGSCMNLRGMGRKWCGFVFG</sequence>